<evidence type="ECO:0000313" key="2">
    <source>
        <dbReference type="Proteomes" id="UP001158730"/>
    </source>
</evidence>
<dbReference type="RefSeq" id="WP_280053962.1">
    <property type="nucleotide sequence ID" value="NZ_JAOBYN010000008.1"/>
</dbReference>
<organism evidence="1 2">
    <name type="scientific">Aquipseudomonas alcaligenes</name>
    <name type="common">Pseudomonas alcaligenes</name>
    <dbReference type="NCBI Taxonomy" id="43263"/>
    <lineage>
        <taxon>Bacteria</taxon>
        <taxon>Pseudomonadati</taxon>
        <taxon>Pseudomonadota</taxon>
        <taxon>Gammaproteobacteria</taxon>
        <taxon>Pseudomonadales</taxon>
        <taxon>Pseudomonadaceae</taxon>
        <taxon>Aquipseudomonas</taxon>
    </lineage>
</organism>
<sequence length="172" mass="18528">MSLPRVMLGGVEIVVHAGVPEQADAPVVAETIIRMGQGGGVKLTHFRKAGGTISGQGWMPPGLDGLDYSQPLELRLTKQESITQASHVGIVLTSTPRPDVAPWALALVGRDWVHTPVVLAGLAASVALVPGATLYSVQWMPCYWVFAQRPTLQMNPSDHSRPHSWALPWEQV</sequence>
<evidence type="ECO:0000313" key="1">
    <source>
        <dbReference type="EMBL" id="MDH1055309.1"/>
    </source>
</evidence>
<comment type="caution">
    <text evidence="1">The sequence shown here is derived from an EMBL/GenBank/DDBJ whole genome shotgun (WGS) entry which is preliminary data.</text>
</comment>
<dbReference type="EMBL" id="JAOBYN010000008">
    <property type="protein sequence ID" value="MDH1055309.1"/>
    <property type="molecule type" value="Genomic_DNA"/>
</dbReference>
<name>A0AA42N2I4_AQUAC</name>
<dbReference type="Proteomes" id="UP001158730">
    <property type="component" value="Unassembled WGS sequence"/>
</dbReference>
<proteinExistence type="predicted"/>
<accession>A0AA42N2I4</accession>
<reference evidence="1" key="1">
    <citation type="submission" date="2022-09" db="EMBL/GenBank/DDBJ databases">
        <title>Intensive care unit water sources are persistently colonized with multi-drug resistant bacteria and are the site of extensive horizontal gene transfer of antibiotic resistance genes.</title>
        <authorList>
            <person name="Diorio-Toth L."/>
        </authorList>
    </citation>
    <scope>NUCLEOTIDE SEQUENCE</scope>
    <source>
        <strain evidence="1">GD03990</strain>
    </source>
</reference>
<gene>
    <name evidence="1" type="ORF">N5C05_11115</name>
</gene>
<protein>
    <submittedName>
        <fullName evidence="1">Uncharacterized protein</fullName>
    </submittedName>
</protein>
<dbReference type="AlphaFoldDB" id="A0AA42N2I4"/>